<protein>
    <submittedName>
        <fullName evidence="1">Uncharacterized protein</fullName>
    </submittedName>
</protein>
<reference evidence="1" key="1">
    <citation type="journal article" date="2012" name="Science">
        <title>Fermentation, hydrogen, and sulfur metabolism in multiple uncultivated bacterial phyla.</title>
        <authorList>
            <person name="Wrighton K.C."/>
            <person name="Thomas B.C."/>
            <person name="Sharon I."/>
            <person name="Miller C.S."/>
            <person name="Castelle C.J."/>
            <person name="VerBerkmoes N.C."/>
            <person name="Wilkins M.J."/>
            <person name="Hettich R.L."/>
            <person name="Lipton M.S."/>
            <person name="Williams K.H."/>
            <person name="Long P.E."/>
            <person name="Banfield J.F."/>
        </authorList>
    </citation>
    <scope>NUCLEOTIDE SEQUENCE [LARGE SCALE GENOMIC DNA]</scope>
</reference>
<comment type="caution">
    <text evidence="1">The sequence shown here is derived from an EMBL/GenBank/DDBJ whole genome shotgun (WGS) entry which is preliminary data.</text>
</comment>
<evidence type="ECO:0000313" key="1">
    <source>
        <dbReference type="EMBL" id="EKD29757.1"/>
    </source>
</evidence>
<gene>
    <name evidence="1" type="ORF">ACD_78C00287G0002</name>
</gene>
<proteinExistence type="predicted"/>
<organism evidence="1">
    <name type="scientific">uncultured bacterium</name>
    <name type="common">gcode 4</name>
    <dbReference type="NCBI Taxonomy" id="1234023"/>
    <lineage>
        <taxon>Bacteria</taxon>
        <taxon>environmental samples</taxon>
    </lineage>
</organism>
<sequence length="67" mass="7371">MQFEAGRRRSDSDIPIIPHHETWITRSSTTNPEGTGSWGVIWSTDGGTVGTWIGCTDSDITIHLNSK</sequence>
<accession>K1XX14</accession>
<dbReference type="EMBL" id="AMFJ01034287">
    <property type="protein sequence ID" value="EKD29757.1"/>
    <property type="molecule type" value="Genomic_DNA"/>
</dbReference>
<dbReference type="AlphaFoldDB" id="K1XX14"/>
<name>K1XX14_9BACT</name>